<evidence type="ECO:0000259" key="1">
    <source>
        <dbReference type="Pfam" id="PF22936"/>
    </source>
</evidence>
<protein>
    <recommendedName>
        <fullName evidence="1">Retrovirus-related Pol polyprotein from transposon TNT 1-94-like beta-barrel domain-containing protein</fullName>
    </recommendedName>
</protein>
<dbReference type="AlphaFoldDB" id="A0AAN7INB2"/>
<evidence type="ECO:0000313" key="2">
    <source>
        <dbReference type="EMBL" id="KAK4588023.1"/>
    </source>
</evidence>
<dbReference type="InterPro" id="IPR054722">
    <property type="entry name" value="PolX-like_BBD"/>
</dbReference>
<reference evidence="2 3" key="1">
    <citation type="journal article" date="2023" name="G3 (Bethesda)">
        <title>A haplotype-resolved chromosome-scale genome for Quercus rubra L. provides insights into the genetics of adaptive traits for red oak species.</title>
        <authorList>
            <person name="Kapoor B."/>
            <person name="Jenkins J."/>
            <person name="Schmutz J."/>
            <person name="Zhebentyayeva T."/>
            <person name="Kuelheim C."/>
            <person name="Coggeshall M."/>
            <person name="Heim C."/>
            <person name="Lasky J.R."/>
            <person name="Leites L."/>
            <person name="Islam-Faridi N."/>
            <person name="Romero-Severson J."/>
            <person name="DeLeo V.L."/>
            <person name="Lucas S.M."/>
            <person name="Lazic D."/>
            <person name="Gailing O."/>
            <person name="Carlson J."/>
            <person name="Staton M."/>
        </authorList>
    </citation>
    <scope>NUCLEOTIDE SEQUENCE [LARGE SCALE GENOMIC DNA]</scope>
    <source>
        <strain evidence="2">Pseudo-F2</strain>
    </source>
</reference>
<name>A0AAN7INB2_QUERU</name>
<organism evidence="2 3">
    <name type="scientific">Quercus rubra</name>
    <name type="common">Northern red oak</name>
    <name type="synonym">Quercus borealis</name>
    <dbReference type="NCBI Taxonomy" id="3512"/>
    <lineage>
        <taxon>Eukaryota</taxon>
        <taxon>Viridiplantae</taxon>
        <taxon>Streptophyta</taxon>
        <taxon>Embryophyta</taxon>
        <taxon>Tracheophyta</taxon>
        <taxon>Spermatophyta</taxon>
        <taxon>Magnoliopsida</taxon>
        <taxon>eudicotyledons</taxon>
        <taxon>Gunneridae</taxon>
        <taxon>Pentapetalae</taxon>
        <taxon>rosids</taxon>
        <taxon>fabids</taxon>
        <taxon>Fagales</taxon>
        <taxon>Fagaceae</taxon>
        <taxon>Quercus</taxon>
    </lineage>
</organism>
<dbReference type="Proteomes" id="UP001324115">
    <property type="component" value="Unassembled WGS sequence"/>
</dbReference>
<dbReference type="EMBL" id="JAXUIC010000005">
    <property type="protein sequence ID" value="KAK4588023.1"/>
    <property type="molecule type" value="Genomic_DNA"/>
</dbReference>
<sequence>MEDFCLADNVTTYTILKDKKYFQSLKLCKANVNTISGSSNLIEGTGRAIIVLPKGIKLCIDNALYSSKSSKNLLSFKHIRYNGYHIETNNEGSEEHFYITSIILG</sequence>
<feature type="domain" description="Retrovirus-related Pol polyprotein from transposon TNT 1-94-like beta-barrel" evidence="1">
    <location>
        <begin position="7"/>
        <end position="84"/>
    </location>
</feature>
<comment type="caution">
    <text evidence="2">The sequence shown here is derived from an EMBL/GenBank/DDBJ whole genome shotgun (WGS) entry which is preliminary data.</text>
</comment>
<accession>A0AAN7INB2</accession>
<gene>
    <name evidence="2" type="ORF">RGQ29_019136</name>
</gene>
<evidence type="ECO:0000313" key="3">
    <source>
        <dbReference type="Proteomes" id="UP001324115"/>
    </source>
</evidence>
<dbReference type="Pfam" id="PF22936">
    <property type="entry name" value="Pol_BBD"/>
    <property type="match status" value="1"/>
</dbReference>
<keyword evidence="3" id="KW-1185">Reference proteome</keyword>
<proteinExistence type="predicted"/>